<organism evidence="2 3">
    <name type="scientific">Kitasatospora cineracea</name>
    <dbReference type="NCBI Taxonomy" id="88074"/>
    <lineage>
        <taxon>Bacteria</taxon>
        <taxon>Bacillati</taxon>
        <taxon>Actinomycetota</taxon>
        <taxon>Actinomycetes</taxon>
        <taxon>Kitasatosporales</taxon>
        <taxon>Streptomycetaceae</taxon>
        <taxon>Kitasatospora</taxon>
    </lineage>
</organism>
<accession>A0A3N4RU82</accession>
<sequence>MGSANRAGEPLGPVVPDCDGLPVDGERTAVVENGPAGPRAARAAGPRRSAPTARALDGGESEDRTDPGTVLSADARQPPARPDRAAAVRFDR</sequence>
<gene>
    <name evidence="2" type="ORF">EDD38_5299</name>
</gene>
<evidence type="ECO:0000313" key="2">
    <source>
        <dbReference type="EMBL" id="RPE36918.1"/>
    </source>
</evidence>
<feature type="region of interest" description="Disordered" evidence="1">
    <location>
        <begin position="1"/>
        <end position="92"/>
    </location>
</feature>
<evidence type="ECO:0000256" key="1">
    <source>
        <dbReference type="SAM" id="MobiDB-lite"/>
    </source>
</evidence>
<keyword evidence="3" id="KW-1185">Reference proteome</keyword>
<feature type="compositionally biased region" description="Low complexity" evidence="1">
    <location>
        <begin position="34"/>
        <end position="55"/>
    </location>
</feature>
<comment type="caution">
    <text evidence="2">The sequence shown here is derived from an EMBL/GenBank/DDBJ whole genome shotgun (WGS) entry which is preliminary data.</text>
</comment>
<name>A0A3N4RU82_9ACTN</name>
<proteinExistence type="predicted"/>
<feature type="compositionally biased region" description="Basic and acidic residues" evidence="1">
    <location>
        <begin position="81"/>
        <end position="92"/>
    </location>
</feature>
<dbReference type="RefSeq" id="WP_123819760.1">
    <property type="nucleotide sequence ID" value="NZ_RKQG01000001.1"/>
</dbReference>
<dbReference type="Proteomes" id="UP000266906">
    <property type="component" value="Unassembled WGS sequence"/>
</dbReference>
<reference evidence="2 3" key="1">
    <citation type="submission" date="2018-11" db="EMBL/GenBank/DDBJ databases">
        <title>Sequencing the genomes of 1000 actinobacteria strains.</title>
        <authorList>
            <person name="Klenk H.-P."/>
        </authorList>
    </citation>
    <scope>NUCLEOTIDE SEQUENCE [LARGE SCALE GENOMIC DNA]</scope>
    <source>
        <strain evidence="2 3">DSM 44781</strain>
    </source>
</reference>
<protein>
    <submittedName>
        <fullName evidence="2">Uncharacterized protein</fullName>
    </submittedName>
</protein>
<evidence type="ECO:0000313" key="3">
    <source>
        <dbReference type="Proteomes" id="UP000266906"/>
    </source>
</evidence>
<dbReference type="AlphaFoldDB" id="A0A3N4RU82"/>
<dbReference type="EMBL" id="RKQG01000001">
    <property type="protein sequence ID" value="RPE36918.1"/>
    <property type="molecule type" value="Genomic_DNA"/>
</dbReference>